<gene>
    <name evidence="2" type="ORF">GCM10009038_12250</name>
</gene>
<comment type="caution">
    <text evidence="2">The sequence shown here is derived from an EMBL/GenBank/DDBJ whole genome shotgun (WGS) entry which is preliminary data.</text>
</comment>
<dbReference type="InterPro" id="IPR036928">
    <property type="entry name" value="AS_sf"/>
</dbReference>
<dbReference type="InterPro" id="IPR000120">
    <property type="entry name" value="Amidase"/>
</dbReference>
<dbReference type="Proteomes" id="UP000646745">
    <property type="component" value="Unassembled WGS sequence"/>
</dbReference>
<sequence>MTANNNDAPSARGAKLPELLQWRATTLSRRLHARDISCHELMSATLEHIDAVNPRVNAIVSRREPESLLQEANTADAELAAGRSRGWLHGIPQAIKDLSDAAGLPTRQGSPLTAGHVAGEDSLMTARMRAAGALIVGKTNTPEFGLGSQSYNPVFGATRCAFDTSRTAGGSSGGAGAALATRMLTVADGSDMMGSLRNPAAFNHVIGMRPSFGRVPGVAAEPFGQQLSTNGPMGRCVEDVARLLVTQSGHDRRAPLSLAEPLLPVDVDVAQALPRELKGTRIGWLGDWDGYLAMEPGILELGRSALERFTTLGCDIEPAALPYSAHALWQSWTTLRHWSVSGLLGAYYADPASRERLKPEACWEVERGLELCAQDIYAANVQRGEAYRAWLALFERFDYLAMPTAQVFPFDAETHWPTSIAGRPMDSYHRWMEVVIPASMLGAPAISLPAGVNALGLPTGFQLIGRPRDDWGVLQLAHAFEQASGDLAPLPPLLT</sequence>
<dbReference type="NCBIfam" id="NF005686">
    <property type="entry name" value="PRK07486.1"/>
    <property type="match status" value="1"/>
</dbReference>
<evidence type="ECO:0000313" key="2">
    <source>
        <dbReference type="EMBL" id="GHB15206.1"/>
    </source>
</evidence>
<dbReference type="InterPro" id="IPR023631">
    <property type="entry name" value="Amidase_dom"/>
</dbReference>
<accession>A0ABQ3DVV7</accession>
<organism evidence="2 3">
    <name type="scientific">Salinicola rhizosphaerae</name>
    <dbReference type="NCBI Taxonomy" id="1443141"/>
    <lineage>
        <taxon>Bacteria</taxon>
        <taxon>Pseudomonadati</taxon>
        <taxon>Pseudomonadota</taxon>
        <taxon>Gammaproteobacteria</taxon>
        <taxon>Oceanospirillales</taxon>
        <taxon>Halomonadaceae</taxon>
        <taxon>Salinicola</taxon>
    </lineage>
</organism>
<protein>
    <submittedName>
        <fullName evidence="2">Amidase</fullName>
    </submittedName>
</protein>
<evidence type="ECO:0000259" key="1">
    <source>
        <dbReference type="Pfam" id="PF01425"/>
    </source>
</evidence>
<dbReference type="EMBL" id="BMZI01000002">
    <property type="protein sequence ID" value="GHB15206.1"/>
    <property type="molecule type" value="Genomic_DNA"/>
</dbReference>
<dbReference type="RefSeq" id="WP_189443746.1">
    <property type="nucleotide sequence ID" value="NZ_BMZI01000002.1"/>
</dbReference>
<dbReference type="PANTHER" id="PTHR11895:SF76">
    <property type="entry name" value="INDOLEACETAMIDE HYDROLASE"/>
    <property type="match status" value="1"/>
</dbReference>
<reference evidence="3" key="1">
    <citation type="journal article" date="2019" name="Int. J. Syst. Evol. Microbiol.">
        <title>The Global Catalogue of Microorganisms (GCM) 10K type strain sequencing project: providing services to taxonomists for standard genome sequencing and annotation.</title>
        <authorList>
            <consortium name="The Broad Institute Genomics Platform"/>
            <consortium name="The Broad Institute Genome Sequencing Center for Infectious Disease"/>
            <person name="Wu L."/>
            <person name="Ma J."/>
        </authorList>
    </citation>
    <scope>NUCLEOTIDE SEQUENCE [LARGE SCALE GENOMIC DNA]</scope>
    <source>
        <strain evidence="3">KCTC 32998</strain>
    </source>
</reference>
<name>A0ABQ3DVV7_9GAMM</name>
<keyword evidence="3" id="KW-1185">Reference proteome</keyword>
<dbReference type="SUPFAM" id="SSF75304">
    <property type="entry name" value="Amidase signature (AS) enzymes"/>
    <property type="match status" value="1"/>
</dbReference>
<dbReference type="PANTHER" id="PTHR11895">
    <property type="entry name" value="TRANSAMIDASE"/>
    <property type="match status" value="1"/>
</dbReference>
<feature type="domain" description="Amidase" evidence="1">
    <location>
        <begin position="40"/>
        <end position="473"/>
    </location>
</feature>
<dbReference type="Gene3D" id="3.90.1300.10">
    <property type="entry name" value="Amidase signature (AS) domain"/>
    <property type="match status" value="1"/>
</dbReference>
<dbReference type="Pfam" id="PF01425">
    <property type="entry name" value="Amidase"/>
    <property type="match status" value="1"/>
</dbReference>
<evidence type="ECO:0000313" key="3">
    <source>
        <dbReference type="Proteomes" id="UP000646745"/>
    </source>
</evidence>
<proteinExistence type="predicted"/>